<dbReference type="Gene3D" id="1.10.287.110">
    <property type="entry name" value="DnaJ domain"/>
    <property type="match status" value="1"/>
</dbReference>
<protein>
    <submittedName>
        <fullName evidence="3">DnaJ-like subfamily B member 12 isoform A</fullName>
    </submittedName>
    <submittedName>
        <fullName evidence="4">DnaJ-like subfamily B member 12 isoform C</fullName>
    </submittedName>
</protein>
<feature type="compositionally biased region" description="Polar residues" evidence="1">
    <location>
        <begin position="159"/>
        <end position="169"/>
    </location>
</feature>
<dbReference type="InterPro" id="IPR024593">
    <property type="entry name" value="DUF3444"/>
</dbReference>
<dbReference type="Gramene" id="XM_028348009.1">
    <property type="protein sequence ID" value="XP_028203810.1"/>
    <property type="gene ID" value="LOC114387804"/>
</dbReference>
<organism evidence="4 5">
    <name type="scientific">Glycine soja</name>
    <name type="common">Wild soybean</name>
    <dbReference type="NCBI Taxonomy" id="3848"/>
    <lineage>
        <taxon>Eukaryota</taxon>
        <taxon>Viridiplantae</taxon>
        <taxon>Streptophyta</taxon>
        <taxon>Embryophyta</taxon>
        <taxon>Tracheophyta</taxon>
        <taxon>Spermatophyta</taxon>
        <taxon>Magnoliopsida</taxon>
        <taxon>eudicotyledons</taxon>
        <taxon>Gunneridae</taxon>
        <taxon>Pentapetalae</taxon>
        <taxon>rosids</taxon>
        <taxon>fabids</taxon>
        <taxon>Fabales</taxon>
        <taxon>Fabaceae</taxon>
        <taxon>Papilionoideae</taxon>
        <taxon>50 kb inversion clade</taxon>
        <taxon>NPAAA clade</taxon>
        <taxon>indigoferoid/millettioid clade</taxon>
        <taxon>Phaseoleae</taxon>
        <taxon>Glycine</taxon>
        <taxon>Glycine subgen. Soja</taxon>
    </lineage>
</organism>
<sequence length="968" mass="110198">MECNKEEALRAKELAEKKMQNKDFIGARKFALKAQQLYPELENITQMLIVCDVHCSAEQKLIGNEMDWYKILQIELTANDTTIKKQYRKFALQLHPDKNKFSGAEAAFKLIGEAQRVLLDREKRSRLDMNLRRVPTNRTTMPSHHQQNVQMSFNPMMQTSARPNFTNLNPQPQQKSRQASQQGPNGGRLTFWTMCSFCSVRYEYYREVLNRSLRCQHCSRPFIAYDVNMQGTTPATNSSQQAFGAQNHSQNQGAFDVAAGSQGNLHTSRSNTESHNKKGPAADVSVKPNGKRRRKRVAESSESAESVGSTDSESEEDTLYDKDGFSTHRDENPRRSTRQKHQVSYNENVSDDDEGGGSPSGAAENTGEVSKMNNQNGLAADLKGDKQGAKRKQNFYSGESLQNIDEEIKEVRGKEAVGSSKIDKASEHSPSKSTNQLDNFVYPDAEFSDFDKDKKEGSFAVGQIWAIYDTIDGMPRFYAIIRKVFSPGFKLRITWFEPDPDEQDQVHWVEEQLPIACGKHKLGITETTEDRLSFSHLIVCEKIGRCTYKVYPRKGETWALFKNWDIKWHMDAESHRQYEYEFVEILSDYVEGVGVVVLYLAKLKGFVSLFSRMEGGNCTFQIPSTELFRFSHRVPSFKMTGQERVGVPVGSYELDPVSLPMNLEEIAVAEHLEVKEGHCPSSGVGTRYSDMSKFTMNSEGEASTEKVKWERSNSAEENKDPVDHIGNGSDPSASAADAFEIPDPEFCNFDAERSLEKFQVGQIWAFYGDEDGLPKYYGQIKRVKSSPDLELQVTYLTNCWLPEKCVKWEDKDMLISIGRFKIKAGARSCTYANTYSVSHQVQVITDGKKKEYEIFPREGEIWALYRNWTTKIKRSDLLNLEYDIVEVVGEHDLWMDVLPLELVSGYNSVFKRKSNAGSARATKIYWKDLLRFSHQIPAFKLTEEQDGTLRGFWELDPGAVPLHYFNNK</sequence>
<comment type="caution">
    <text evidence="4">The sequence shown here is derived from an EMBL/GenBank/DDBJ whole genome shotgun (WGS) entry which is preliminary data.</text>
</comment>
<dbReference type="InterPro" id="IPR001623">
    <property type="entry name" value="DnaJ_domain"/>
</dbReference>
<evidence type="ECO:0000259" key="2">
    <source>
        <dbReference type="PROSITE" id="PS50076"/>
    </source>
</evidence>
<dbReference type="CDD" id="cd06257">
    <property type="entry name" value="DnaJ"/>
    <property type="match status" value="1"/>
</dbReference>
<dbReference type="Pfam" id="PF00226">
    <property type="entry name" value="DnaJ"/>
    <property type="match status" value="1"/>
</dbReference>
<feature type="region of interest" description="Disordered" evidence="1">
    <location>
        <begin position="697"/>
        <end position="735"/>
    </location>
</feature>
<evidence type="ECO:0000313" key="5">
    <source>
        <dbReference type="Proteomes" id="UP000289340"/>
    </source>
</evidence>
<feature type="compositionally biased region" description="Polar residues" evidence="1">
    <location>
        <begin position="261"/>
        <end position="273"/>
    </location>
</feature>
<dbReference type="AlphaFoldDB" id="A0A445GRQ1"/>
<dbReference type="Gramene" id="XM_028348008.1">
    <property type="protein sequence ID" value="XP_028203809.1"/>
    <property type="gene ID" value="LOC114387804"/>
</dbReference>
<accession>A0A445GRQ1</accession>
<dbReference type="SUPFAM" id="SSF46565">
    <property type="entry name" value="Chaperone J-domain"/>
    <property type="match status" value="1"/>
</dbReference>
<dbReference type="SMR" id="A0A445GRQ1"/>
<proteinExistence type="predicted"/>
<feature type="region of interest" description="Disordered" evidence="1">
    <location>
        <begin position="378"/>
        <end position="397"/>
    </location>
</feature>
<dbReference type="InterPro" id="IPR036869">
    <property type="entry name" value="J_dom_sf"/>
</dbReference>
<dbReference type="Proteomes" id="UP000289340">
    <property type="component" value="Chromosome 15"/>
</dbReference>
<evidence type="ECO:0000256" key="1">
    <source>
        <dbReference type="SAM" id="MobiDB-lite"/>
    </source>
</evidence>
<dbReference type="PROSITE" id="PS50076">
    <property type="entry name" value="DNAJ_2"/>
    <property type="match status" value="1"/>
</dbReference>
<feature type="compositionally biased region" description="Basic and acidic residues" evidence="1">
    <location>
        <begin position="412"/>
        <end position="430"/>
    </location>
</feature>
<dbReference type="PANTHER" id="PTHR45089">
    <property type="entry name" value="DNAJ HEAT SHOCK AMINO-TERMINAL DOMAIN PROTEIN-RELATED"/>
    <property type="match status" value="1"/>
</dbReference>
<name>A0A445GRQ1_GLYSO</name>
<reference evidence="4 5" key="1">
    <citation type="submission" date="2018-09" db="EMBL/GenBank/DDBJ databases">
        <title>A high-quality reference genome of wild soybean provides a powerful tool to mine soybean genomes.</title>
        <authorList>
            <person name="Xie M."/>
            <person name="Chung C.Y.L."/>
            <person name="Li M.-W."/>
            <person name="Wong F.-L."/>
            <person name="Chan T.-F."/>
            <person name="Lam H.-M."/>
        </authorList>
    </citation>
    <scope>NUCLEOTIDE SEQUENCE [LARGE SCALE GENOMIC DNA]</scope>
    <source>
        <strain evidence="5">cv. W05</strain>
        <tissue evidence="4">Hypocotyl of etiolated seedlings</tissue>
    </source>
</reference>
<evidence type="ECO:0000313" key="3">
    <source>
        <dbReference type="EMBL" id="RZB63890.1"/>
    </source>
</evidence>
<keyword evidence="5" id="KW-1185">Reference proteome</keyword>
<feature type="region of interest" description="Disordered" evidence="1">
    <location>
        <begin position="412"/>
        <end position="437"/>
    </location>
</feature>
<dbReference type="Pfam" id="PF11926">
    <property type="entry name" value="DUF3444"/>
    <property type="match status" value="2"/>
</dbReference>
<feature type="compositionally biased region" description="Low complexity" evidence="1">
    <location>
        <begin position="170"/>
        <end position="182"/>
    </location>
</feature>
<dbReference type="EMBL" id="QZWG01000015">
    <property type="protein sequence ID" value="RZB63892.1"/>
    <property type="molecule type" value="Genomic_DNA"/>
</dbReference>
<feature type="compositionally biased region" description="Basic and acidic residues" evidence="1">
    <location>
        <begin position="319"/>
        <end position="334"/>
    </location>
</feature>
<feature type="region of interest" description="Disordered" evidence="1">
    <location>
        <begin position="261"/>
        <end position="369"/>
    </location>
</feature>
<dbReference type="EMBL" id="QZWG01000015">
    <property type="protein sequence ID" value="RZB63890.1"/>
    <property type="molecule type" value="Genomic_DNA"/>
</dbReference>
<feature type="compositionally biased region" description="Basic and acidic residues" evidence="1">
    <location>
        <begin position="703"/>
        <end position="723"/>
    </location>
</feature>
<dbReference type="SMART" id="SM00271">
    <property type="entry name" value="DnaJ"/>
    <property type="match status" value="1"/>
</dbReference>
<gene>
    <name evidence="4" type="ORF">D0Y65_040465</name>
</gene>
<evidence type="ECO:0000313" key="4">
    <source>
        <dbReference type="EMBL" id="RZB63892.1"/>
    </source>
</evidence>
<feature type="domain" description="J" evidence="2">
    <location>
        <begin position="67"/>
        <end position="131"/>
    </location>
</feature>
<dbReference type="PRINTS" id="PR00625">
    <property type="entry name" value="JDOMAIN"/>
</dbReference>
<dbReference type="PANTHER" id="PTHR45089:SF24">
    <property type="entry name" value="DNAJ HEAT SHOCK N-TERMINAL DOMAIN-CONTAINING PROTEIN"/>
    <property type="match status" value="1"/>
</dbReference>
<feature type="region of interest" description="Disordered" evidence="1">
    <location>
        <begin position="159"/>
        <end position="185"/>
    </location>
</feature>